<dbReference type="InterPro" id="IPR022353">
    <property type="entry name" value="Insulin_CS"/>
</dbReference>
<evidence type="ECO:0000256" key="2">
    <source>
        <dbReference type="ARBA" id="ARBA00011207"/>
    </source>
</evidence>
<organism evidence="9">
    <name type="scientific">Clastoptera arizonana</name>
    <name type="common">Arizona spittle bug</name>
    <dbReference type="NCBI Taxonomy" id="38151"/>
    <lineage>
        <taxon>Eukaryota</taxon>
        <taxon>Metazoa</taxon>
        <taxon>Ecdysozoa</taxon>
        <taxon>Arthropoda</taxon>
        <taxon>Hexapoda</taxon>
        <taxon>Insecta</taxon>
        <taxon>Pterygota</taxon>
        <taxon>Neoptera</taxon>
        <taxon>Paraneoptera</taxon>
        <taxon>Hemiptera</taxon>
        <taxon>Auchenorrhyncha</taxon>
        <taxon>Cercopoidea</taxon>
        <taxon>Clastopteridae</taxon>
        <taxon>Clastoptera</taxon>
    </lineage>
</organism>
<dbReference type="CDD" id="cd04366">
    <property type="entry name" value="IlGF_insulin_bombyxin_like"/>
    <property type="match status" value="1"/>
</dbReference>
<sequence length="130" mass="15055">MRSIYILIVCLLLALISAQEEYLYLAKKNSKKHYCGNELRLSLMLLCDSVYKRSQDTMIKNVPDDSSDWTMNEMDTIEPREYKMPFRTKYTALAPMSKQFRRIARGVADECCSKPCSIMELQSYCGRKAG</sequence>
<keyword evidence="3" id="KW-0165">Cleavage on pair of basic residues</keyword>
<protein>
    <recommendedName>
        <fullName evidence="8">Insulin-like domain-containing protein</fullName>
    </recommendedName>
</protein>
<dbReference type="PANTHER" id="PTHR13647">
    <property type="entry name" value="INSULIN-LIKE PEPTIDE 2-RELATED"/>
    <property type="match status" value="1"/>
</dbReference>
<evidence type="ECO:0000256" key="3">
    <source>
        <dbReference type="ARBA" id="ARBA00022685"/>
    </source>
</evidence>
<dbReference type="PANTHER" id="PTHR13647:SF4">
    <property type="entry name" value="INSULIN-LIKE PEPTIDE 1-RELATED"/>
    <property type="match status" value="1"/>
</dbReference>
<dbReference type="SMART" id="SM00078">
    <property type="entry name" value="IlGF"/>
    <property type="match status" value="1"/>
</dbReference>
<proteinExistence type="inferred from homology"/>
<dbReference type="SUPFAM" id="SSF56994">
    <property type="entry name" value="Insulin-like"/>
    <property type="match status" value="1"/>
</dbReference>
<comment type="similarity">
    <text evidence="1 6">Belongs to the insulin family.</text>
</comment>
<dbReference type="Pfam" id="PF00049">
    <property type="entry name" value="Insulin"/>
    <property type="match status" value="1"/>
</dbReference>
<feature type="domain" description="Insulin-like" evidence="8">
    <location>
        <begin position="32"/>
        <end position="125"/>
    </location>
</feature>
<dbReference type="AlphaFoldDB" id="A0A1B6BZF9"/>
<evidence type="ECO:0000313" key="9">
    <source>
        <dbReference type="EMBL" id="JAS06651.1"/>
    </source>
</evidence>
<dbReference type="InterPro" id="IPR022352">
    <property type="entry name" value="Ins/IGF/rlx"/>
</dbReference>
<dbReference type="InterPro" id="IPR016179">
    <property type="entry name" value="Insulin-like"/>
</dbReference>
<dbReference type="InterPro" id="IPR036438">
    <property type="entry name" value="Insulin-like_sf"/>
</dbReference>
<name>A0A1B6BZF9_9HEMI</name>
<dbReference type="PROSITE" id="PS00262">
    <property type="entry name" value="INSULIN"/>
    <property type="match status" value="1"/>
</dbReference>
<evidence type="ECO:0000256" key="1">
    <source>
        <dbReference type="ARBA" id="ARBA00009034"/>
    </source>
</evidence>
<reference evidence="9" key="1">
    <citation type="submission" date="2015-12" db="EMBL/GenBank/DDBJ databases">
        <title>De novo transcriptome assembly of four potential Pierce s Disease insect vectors from Arizona vineyards.</title>
        <authorList>
            <person name="Tassone E.E."/>
        </authorList>
    </citation>
    <scope>NUCLEOTIDE SEQUENCE</scope>
</reference>
<evidence type="ECO:0000256" key="4">
    <source>
        <dbReference type="ARBA" id="ARBA00022729"/>
    </source>
</evidence>
<comment type="subcellular location">
    <subcellularLocation>
        <location evidence="6">Secreted</location>
    </subcellularLocation>
</comment>
<feature type="signal peptide" evidence="7">
    <location>
        <begin position="1"/>
        <end position="18"/>
    </location>
</feature>
<dbReference type="GO" id="GO:0005179">
    <property type="term" value="F:hormone activity"/>
    <property type="evidence" value="ECO:0007669"/>
    <property type="project" value="InterPro"/>
</dbReference>
<accession>A0A1B6BZF9</accession>
<dbReference type="Gene3D" id="1.10.100.10">
    <property type="entry name" value="Insulin-like"/>
    <property type="match status" value="1"/>
</dbReference>
<dbReference type="PRINTS" id="PR00276">
    <property type="entry name" value="INSULINFAMLY"/>
</dbReference>
<keyword evidence="4 7" id="KW-0732">Signal</keyword>
<gene>
    <name evidence="9" type="ORF">g.1880</name>
</gene>
<evidence type="ECO:0000256" key="6">
    <source>
        <dbReference type="RuleBase" id="RU000406"/>
    </source>
</evidence>
<keyword evidence="5" id="KW-1015">Disulfide bond</keyword>
<dbReference type="GO" id="GO:0005576">
    <property type="term" value="C:extracellular region"/>
    <property type="evidence" value="ECO:0007669"/>
    <property type="project" value="UniProtKB-SubCell"/>
</dbReference>
<keyword evidence="6" id="KW-0964">Secreted</keyword>
<evidence type="ECO:0000256" key="5">
    <source>
        <dbReference type="ARBA" id="ARBA00023157"/>
    </source>
</evidence>
<dbReference type="EMBL" id="GEDC01030647">
    <property type="protein sequence ID" value="JAS06651.1"/>
    <property type="molecule type" value="Transcribed_RNA"/>
</dbReference>
<evidence type="ECO:0000256" key="7">
    <source>
        <dbReference type="SAM" id="SignalP"/>
    </source>
</evidence>
<feature type="chain" id="PRO_5008579973" description="Insulin-like domain-containing protein" evidence="7">
    <location>
        <begin position="19"/>
        <end position="130"/>
    </location>
</feature>
<evidence type="ECO:0000259" key="8">
    <source>
        <dbReference type="SMART" id="SM00078"/>
    </source>
</evidence>
<comment type="subunit">
    <text evidence="2">Heterodimer of a B chain and an A chain linked by two disulfide bonds.</text>
</comment>
<feature type="non-terminal residue" evidence="9">
    <location>
        <position position="130"/>
    </location>
</feature>